<evidence type="ECO:0000313" key="1">
    <source>
        <dbReference type="EMBL" id="GAI78157.1"/>
    </source>
</evidence>
<dbReference type="AlphaFoldDB" id="X1RBM4"/>
<reference evidence="1" key="1">
    <citation type="journal article" date="2014" name="Front. Microbiol.">
        <title>High frequency of phylogenetically diverse reductive dehalogenase-homologous genes in deep subseafloor sedimentary metagenomes.</title>
        <authorList>
            <person name="Kawai M."/>
            <person name="Futagami T."/>
            <person name="Toyoda A."/>
            <person name="Takaki Y."/>
            <person name="Nishi S."/>
            <person name="Hori S."/>
            <person name="Arai W."/>
            <person name="Tsubouchi T."/>
            <person name="Morono Y."/>
            <person name="Uchiyama I."/>
            <person name="Ito T."/>
            <person name="Fujiyama A."/>
            <person name="Inagaki F."/>
            <person name="Takami H."/>
        </authorList>
    </citation>
    <scope>NUCLEOTIDE SEQUENCE</scope>
    <source>
        <strain evidence="1">Expedition CK06-06</strain>
    </source>
</reference>
<organism evidence="1">
    <name type="scientific">marine sediment metagenome</name>
    <dbReference type="NCBI Taxonomy" id="412755"/>
    <lineage>
        <taxon>unclassified sequences</taxon>
        <taxon>metagenomes</taxon>
        <taxon>ecological metagenomes</taxon>
    </lineage>
</organism>
<feature type="non-terminal residue" evidence="1">
    <location>
        <position position="156"/>
    </location>
</feature>
<name>X1RBM4_9ZZZZ</name>
<sequence>MVKKKEEEEEELPIYEIWSPAKLAQVLGGLGPTLLELHERCKYGAIAGCTFLRETICRTAEKSFDSPYPYVWDAFRTALAQARLLTISKDLAALHREYGERIKEVERDYFELSPREREITALSTLIMEEIPELMDAIDEFKENVTLSLAHIGGTTT</sequence>
<gene>
    <name evidence="1" type="ORF">S12H4_22725</name>
</gene>
<dbReference type="EMBL" id="BARW01011907">
    <property type="protein sequence ID" value="GAI78157.1"/>
    <property type="molecule type" value="Genomic_DNA"/>
</dbReference>
<proteinExistence type="predicted"/>
<protein>
    <submittedName>
        <fullName evidence="1">Uncharacterized protein</fullName>
    </submittedName>
</protein>
<comment type="caution">
    <text evidence="1">The sequence shown here is derived from an EMBL/GenBank/DDBJ whole genome shotgun (WGS) entry which is preliminary data.</text>
</comment>
<accession>X1RBM4</accession>